<feature type="domain" description="Reverse transcriptase" evidence="1">
    <location>
        <begin position="1"/>
        <end position="81"/>
    </location>
</feature>
<dbReference type="EnsemblPlants" id="PGSC0003DMT400027004">
    <property type="protein sequence ID" value="PGSC0003DMT400027004"/>
    <property type="gene ID" value="PGSC0003DMG400010420"/>
</dbReference>
<dbReference type="PANTHER" id="PTHR24559:SF457">
    <property type="entry name" value="RNA-DIRECTED DNA POLYMERASE HOMOLOG"/>
    <property type="match status" value="1"/>
</dbReference>
<dbReference type="Gramene" id="PGSC0003DMT400027004">
    <property type="protein sequence ID" value="PGSC0003DMT400027004"/>
    <property type="gene ID" value="PGSC0003DMG400010420"/>
</dbReference>
<sequence length="81" mass="9511">MPFGFKNAGATYMRAMTTLFHDMIHKEIEVYVDDVVIKSKRSSDHIDDLRKFFERLRKYNLKLNPAKCAFGIPVEIIGIYR</sequence>
<dbReference type="HOGENOM" id="CLU_2578537_0_0_1"/>
<dbReference type="AlphaFoldDB" id="M1AP09"/>
<dbReference type="InterPro" id="IPR043502">
    <property type="entry name" value="DNA/RNA_pol_sf"/>
</dbReference>
<dbReference type="CDD" id="cd01647">
    <property type="entry name" value="RT_LTR"/>
    <property type="match status" value="1"/>
</dbReference>
<reference evidence="2" key="2">
    <citation type="submission" date="2015-06" db="UniProtKB">
        <authorList>
            <consortium name="EnsemblPlants"/>
        </authorList>
    </citation>
    <scope>IDENTIFICATION</scope>
    <source>
        <strain evidence="2">DM1-3 516 R44</strain>
    </source>
</reference>
<dbReference type="InterPro" id="IPR000477">
    <property type="entry name" value="RT_dom"/>
</dbReference>
<dbReference type="PaxDb" id="4113-PGSC0003DMT400027004"/>
<dbReference type="PROSITE" id="PS50878">
    <property type="entry name" value="RT_POL"/>
    <property type="match status" value="1"/>
</dbReference>
<dbReference type="eggNOG" id="KOG0017">
    <property type="taxonomic scope" value="Eukaryota"/>
</dbReference>
<name>M1AP09_SOLTU</name>
<dbReference type="InParanoid" id="M1AP09"/>
<dbReference type="STRING" id="4113.M1AP09"/>
<keyword evidence="3" id="KW-1185">Reference proteome</keyword>
<dbReference type="Proteomes" id="UP000011115">
    <property type="component" value="Unassembled WGS sequence"/>
</dbReference>
<evidence type="ECO:0000259" key="1">
    <source>
        <dbReference type="PROSITE" id="PS50878"/>
    </source>
</evidence>
<proteinExistence type="predicted"/>
<reference evidence="3" key="1">
    <citation type="journal article" date="2011" name="Nature">
        <title>Genome sequence and analysis of the tuber crop potato.</title>
        <authorList>
            <consortium name="The Potato Genome Sequencing Consortium"/>
        </authorList>
    </citation>
    <scope>NUCLEOTIDE SEQUENCE [LARGE SCALE GENOMIC DNA]</scope>
    <source>
        <strain evidence="3">cv. DM1-3 516 R44</strain>
    </source>
</reference>
<dbReference type="SUPFAM" id="SSF56672">
    <property type="entry name" value="DNA/RNA polymerases"/>
    <property type="match status" value="1"/>
</dbReference>
<organism evidence="2 3">
    <name type="scientific">Solanum tuberosum</name>
    <name type="common">Potato</name>
    <dbReference type="NCBI Taxonomy" id="4113"/>
    <lineage>
        <taxon>Eukaryota</taxon>
        <taxon>Viridiplantae</taxon>
        <taxon>Streptophyta</taxon>
        <taxon>Embryophyta</taxon>
        <taxon>Tracheophyta</taxon>
        <taxon>Spermatophyta</taxon>
        <taxon>Magnoliopsida</taxon>
        <taxon>eudicotyledons</taxon>
        <taxon>Gunneridae</taxon>
        <taxon>Pentapetalae</taxon>
        <taxon>asterids</taxon>
        <taxon>lamiids</taxon>
        <taxon>Solanales</taxon>
        <taxon>Solanaceae</taxon>
        <taxon>Solanoideae</taxon>
        <taxon>Solaneae</taxon>
        <taxon>Solanum</taxon>
    </lineage>
</organism>
<dbReference type="PANTHER" id="PTHR24559">
    <property type="entry name" value="TRANSPOSON TY3-I GAG-POL POLYPROTEIN"/>
    <property type="match status" value="1"/>
</dbReference>
<evidence type="ECO:0000313" key="3">
    <source>
        <dbReference type="Proteomes" id="UP000011115"/>
    </source>
</evidence>
<evidence type="ECO:0000313" key="2">
    <source>
        <dbReference type="EnsemblPlants" id="PGSC0003DMT400027004"/>
    </source>
</evidence>
<dbReference type="InterPro" id="IPR053134">
    <property type="entry name" value="RNA-dir_DNA_polymerase"/>
</dbReference>
<dbReference type="Gene3D" id="3.30.70.270">
    <property type="match status" value="1"/>
</dbReference>
<protein>
    <submittedName>
        <fullName evidence="2">RNase H family protein</fullName>
    </submittedName>
</protein>
<dbReference type="OMA" id="QFGENIP"/>
<dbReference type="Pfam" id="PF00078">
    <property type="entry name" value="RVT_1"/>
    <property type="match status" value="1"/>
</dbReference>
<dbReference type="InterPro" id="IPR043128">
    <property type="entry name" value="Rev_trsase/Diguanyl_cyclase"/>
</dbReference>
<accession>M1AP09</accession>